<keyword evidence="1" id="KW-0812">Transmembrane</keyword>
<comment type="caution">
    <text evidence="3">The sequence shown here is derived from an EMBL/GenBank/DDBJ whole genome shotgun (WGS) entry which is preliminary data.</text>
</comment>
<sequence length="222" mass="24695">MSSASTPAAGSTDATKKRILGHMTRDHRLSLLDYLAYYKNIDIPIDSPAAATVEMSGIELDHFTVTYTLEGASKPEVARFDFTPPLDSLSDARVALVDRAKEAAHKRGYETSRITKYERPTSILEIIIFIVEFFQFPFAAKWLVAAGLPSLAFADYFKQLGPYAVLGTLVVVHTAEAAIMMLPKLNRHRVPAPQKYYWLASTFFGGFTAFKRFNKIANAGQH</sequence>
<organism evidence="3 5">
    <name type="scientific">Geotrichum candidum</name>
    <name type="common">Oospora lactis</name>
    <name type="synonym">Dipodascus geotrichum</name>
    <dbReference type="NCBI Taxonomy" id="1173061"/>
    <lineage>
        <taxon>Eukaryota</taxon>
        <taxon>Fungi</taxon>
        <taxon>Dikarya</taxon>
        <taxon>Ascomycota</taxon>
        <taxon>Saccharomycotina</taxon>
        <taxon>Dipodascomycetes</taxon>
        <taxon>Dipodascales</taxon>
        <taxon>Dipodascaceae</taxon>
        <taxon>Geotrichum</taxon>
    </lineage>
</organism>
<feature type="transmembrane region" description="Helical" evidence="1">
    <location>
        <begin position="123"/>
        <end position="143"/>
    </location>
</feature>
<dbReference type="Proteomes" id="UP000242525">
    <property type="component" value="Unassembled WGS sequence"/>
</dbReference>
<dbReference type="Proteomes" id="UP000750522">
    <property type="component" value="Unassembled WGS sequence"/>
</dbReference>
<dbReference type="PANTHER" id="PTHR37783">
    <property type="entry name" value="MEMBRANE PROTEIN, PUTATIVE (AFU_ORTHOLOGUE AFUA_1G04315)-RELATED"/>
    <property type="match status" value="1"/>
</dbReference>
<feature type="domain" description="DUF2470" evidence="2">
    <location>
        <begin position="16"/>
        <end position="97"/>
    </location>
</feature>
<evidence type="ECO:0000259" key="2">
    <source>
        <dbReference type="Pfam" id="PF10615"/>
    </source>
</evidence>
<evidence type="ECO:0000313" key="4">
    <source>
        <dbReference type="EMBL" id="KAF5095496.1"/>
    </source>
</evidence>
<keyword evidence="1" id="KW-1133">Transmembrane helix</keyword>
<evidence type="ECO:0000313" key="3">
    <source>
        <dbReference type="EMBL" id="CDO55829.1"/>
    </source>
</evidence>
<accession>A0A0J9XF07</accession>
<keyword evidence="1" id="KW-0472">Membrane</keyword>
<reference evidence="4" key="2">
    <citation type="journal article" date="2020" name="Front. Microbiol.">
        <title>Phenotypic and Genetic Characterization of the Cheese Ripening Yeast Geotrichum candidum.</title>
        <authorList>
            <person name="Perkins V."/>
            <person name="Vignola S."/>
            <person name="Lessard M.H."/>
            <person name="Plante P.L."/>
            <person name="Corbeil J."/>
            <person name="Dugat-Bony E."/>
            <person name="Frenette M."/>
            <person name="Labrie S."/>
        </authorList>
    </citation>
    <scope>NUCLEOTIDE SEQUENCE</scope>
    <source>
        <strain evidence="4">LMA-70</strain>
    </source>
</reference>
<dbReference type="AlphaFoldDB" id="A0A0J9XF07"/>
<dbReference type="EMBL" id="CCBN010000012">
    <property type="protein sequence ID" value="CDO55829.1"/>
    <property type="molecule type" value="Genomic_DNA"/>
</dbReference>
<dbReference type="EMBL" id="QQZK01000145">
    <property type="protein sequence ID" value="KAF5095496.1"/>
    <property type="molecule type" value="Genomic_DNA"/>
</dbReference>
<dbReference type="OrthoDB" id="5553410at2759"/>
<dbReference type="InterPro" id="IPR037119">
    <property type="entry name" value="Haem_oxidase_HugZ-like_sf"/>
</dbReference>
<evidence type="ECO:0000256" key="1">
    <source>
        <dbReference type="SAM" id="Phobius"/>
    </source>
</evidence>
<feature type="transmembrane region" description="Helical" evidence="1">
    <location>
        <begin position="163"/>
        <end position="182"/>
    </location>
</feature>
<dbReference type="Pfam" id="PF10615">
    <property type="entry name" value="DUF2470"/>
    <property type="match status" value="1"/>
</dbReference>
<dbReference type="PANTHER" id="PTHR37783:SF1">
    <property type="entry name" value="MEMBRANE PROTEIN, PUTATIVE (AFU_ORTHOLOGUE AFUA_1G04315)-RELATED"/>
    <property type="match status" value="1"/>
</dbReference>
<gene>
    <name evidence="3" type="ORF">BN980_GECA12s02980g</name>
    <name evidence="4" type="ORF">DV451_004649</name>
</gene>
<protein>
    <recommendedName>
        <fullName evidence="2">DUF2470 domain-containing protein</fullName>
    </recommendedName>
</protein>
<evidence type="ECO:0000313" key="5">
    <source>
        <dbReference type="Proteomes" id="UP000242525"/>
    </source>
</evidence>
<name>A0A0J9XF07_GEOCN</name>
<dbReference type="Gene3D" id="3.20.180.10">
    <property type="entry name" value="PNP-oxidase-like"/>
    <property type="match status" value="1"/>
</dbReference>
<dbReference type="InterPro" id="IPR019595">
    <property type="entry name" value="DUF2470"/>
</dbReference>
<reference evidence="4" key="3">
    <citation type="submission" date="2020-01" db="EMBL/GenBank/DDBJ databases">
        <authorList>
            <person name="Perkins V."/>
            <person name="Lessard M.-H."/>
            <person name="Dugat-Bony E."/>
            <person name="Frenette M."/>
            <person name="Labrie S."/>
        </authorList>
    </citation>
    <scope>NUCLEOTIDE SEQUENCE</scope>
    <source>
        <strain evidence="4">LMA-70</strain>
    </source>
</reference>
<reference evidence="3 5" key="1">
    <citation type="submission" date="2014-03" db="EMBL/GenBank/DDBJ databases">
        <authorList>
            <person name="Casaregola S."/>
        </authorList>
    </citation>
    <scope>NUCLEOTIDE SEQUENCE [LARGE SCALE GENOMIC DNA]</scope>
    <source>
        <strain evidence="3 5">CLIB 918</strain>
    </source>
</reference>
<keyword evidence="5" id="KW-1185">Reference proteome</keyword>
<proteinExistence type="predicted"/>